<organism evidence="2 3">
    <name type="scientific">Ruminococcus bicirculans</name>
    <name type="common">ex Wegman et al. 2014</name>
    <dbReference type="NCBI Taxonomy" id="1160721"/>
    <lineage>
        <taxon>Bacteria</taxon>
        <taxon>Bacillati</taxon>
        <taxon>Bacillota</taxon>
        <taxon>Clostridia</taxon>
        <taxon>Eubacteriales</taxon>
        <taxon>Oscillospiraceae</taxon>
        <taxon>Ruminococcus</taxon>
    </lineage>
</organism>
<protein>
    <submittedName>
        <fullName evidence="2">Uncharacterized protein</fullName>
    </submittedName>
</protein>
<dbReference type="EMBL" id="JAQMLV010000028">
    <property type="protein sequence ID" value="MDB8746048.1"/>
    <property type="molecule type" value="Genomic_DNA"/>
</dbReference>
<gene>
    <name evidence="2" type="ORF">PNU62_13605</name>
</gene>
<feature type="coiled-coil region" evidence="1">
    <location>
        <begin position="5"/>
        <end position="32"/>
    </location>
</feature>
<dbReference type="Proteomes" id="UP001211015">
    <property type="component" value="Unassembled WGS sequence"/>
</dbReference>
<evidence type="ECO:0000256" key="1">
    <source>
        <dbReference type="SAM" id="Coils"/>
    </source>
</evidence>
<keyword evidence="1" id="KW-0175">Coiled coil</keyword>
<sequence>MSATLTDNNAKLENLEKSIRAANERKRKLVEKNKRITYDILSELYGLEGQELIDAVTAEHELMEMFKKRGMDYNQIYELTKYQNHRPMNTSEG</sequence>
<comment type="caution">
    <text evidence="2">The sequence shown here is derived from an EMBL/GenBank/DDBJ whole genome shotgun (WGS) entry which is preliminary data.</text>
</comment>
<dbReference type="RefSeq" id="WP_195388423.1">
    <property type="nucleotide sequence ID" value="NZ_JADNGL010000008.1"/>
</dbReference>
<proteinExistence type="predicted"/>
<evidence type="ECO:0000313" key="3">
    <source>
        <dbReference type="Proteomes" id="UP001211015"/>
    </source>
</evidence>
<dbReference type="AlphaFoldDB" id="A0AAW6E6C6"/>
<evidence type="ECO:0000313" key="2">
    <source>
        <dbReference type="EMBL" id="MDB8746048.1"/>
    </source>
</evidence>
<accession>A0AAW6E6C6</accession>
<reference evidence="2" key="1">
    <citation type="submission" date="2023-01" db="EMBL/GenBank/DDBJ databases">
        <title>Human gut microbiome strain richness.</title>
        <authorList>
            <person name="Chen-Liaw A."/>
        </authorList>
    </citation>
    <scope>NUCLEOTIDE SEQUENCE</scope>
    <source>
        <strain evidence="2">1001275st1_F4_1001275B_160808</strain>
    </source>
</reference>
<name>A0AAW6E6C6_9FIRM</name>